<dbReference type="CDD" id="cd16015">
    <property type="entry name" value="LTA_synthase"/>
    <property type="match status" value="1"/>
</dbReference>
<evidence type="ECO:0000313" key="9">
    <source>
        <dbReference type="EMBL" id="MBO1805564.1"/>
    </source>
</evidence>
<evidence type="ECO:0000256" key="1">
    <source>
        <dbReference type="ARBA" id="ARBA00004651"/>
    </source>
</evidence>
<evidence type="ECO:0000256" key="4">
    <source>
        <dbReference type="ARBA" id="ARBA00022692"/>
    </source>
</evidence>
<accession>A0A939LVJ6</accession>
<dbReference type="GO" id="GO:0005886">
    <property type="term" value="C:plasma membrane"/>
    <property type="evidence" value="ECO:0007669"/>
    <property type="project" value="UniProtKB-SubCell"/>
</dbReference>
<evidence type="ECO:0000256" key="7">
    <source>
        <dbReference type="SAM" id="Phobius"/>
    </source>
</evidence>
<evidence type="ECO:0000256" key="6">
    <source>
        <dbReference type="ARBA" id="ARBA00023136"/>
    </source>
</evidence>
<keyword evidence="6 7" id="KW-0472">Membrane</keyword>
<comment type="subcellular location">
    <subcellularLocation>
        <location evidence="1">Cell membrane</location>
        <topology evidence="1">Multi-pass membrane protein</topology>
    </subcellularLocation>
</comment>
<feature type="transmembrane region" description="Helical" evidence="7">
    <location>
        <begin position="109"/>
        <end position="130"/>
    </location>
</feature>
<dbReference type="InterPro" id="IPR050448">
    <property type="entry name" value="OpgB/LTA_synthase_biosynth"/>
</dbReference>
<proteinExistence type="predicted"/>
<name>A0A939LVJ6_9MICO</name>
<evidence type="ECO:0000256" key="5">
    <source>
        <dbReference type="ARBA" id="ARBA00022989"/>
    </source>
</evidence>
<dbReference type="Gene3D" id="3.40.720.10">
    <property type="entry name" value="Alkaline Phosphatase, subunit A"/>
    <property type="match status" value="1"/>
</dbReference>
<dbReference type="Proteomes" id="UP000664398">
    <property type="component" value="Unassembled WGS sequence"/>
</dbReference>
<evidence type="ECO:0000256" key="2">
    <source>
        <dbReference type="ARBA" id="ARBA00004936"/>
    </source>
</evidence>
<dbReference type="RefSeq" id="WP_208046040.1">
    <property type="nucleotide sequence ID" value="NZ_JAGDYL010000015.1"/>
</dbReference>
<evidence type="ECO:0000256" key="3">
    <source>
        <dbReference type="ARBA" id="ARBA00022475"/>
    </source>
</evidence>
<dbReference type="PANTHER" id="PTHR47371">
    <property type="entry name" value="LIPOTEICHOIC ACID SYNTHASE"/>
    <property type="match status" value="1"/>
</dbReference>
<comment type="caution">
    <text evidence="9">The sequence shown here is derived from an EMBL/GenBank/DDBJ whole genome shotgun (WGS) entry which is preliminary data.</text>
</comment>
<keyword evidence="10" id="KW-1185">Reference proteome</keyword>
<organism evidence="9 10">
    <name type="scientific">Leucobacter ruminantium</name>
    <dbReference type="NCBI Taxonomy" id="1289170"/>
    <lineage>
        <taxon>Bacteria</taxon>
        <taxon>Bacillati</taxon>
        <taxon>Actinomycetota</taxon>
        <taxon>Actinomycetes</taxon>
        <taxon>Micrococcales</taxon>
        <taxon>Microbacteriaceae</taxon>
        <taxon>Leucobacter</taxon>
    </lineage>
</organism>
<comment type="pathway">
    <text evidence="2">Cell wall biogenesis; lipoteichoic acid biosynthesis.</text>
</comment>
<sequence length="521" mass="56456">MLRTVWAILGWTLVAVGAVLAGAALWIRRTFGAISVDQMLTNIAGAENTGSVDYIGSFVWTGLVAPLGAVACLALLVLMFRRRAVVRGRKRDGSSSSTGPAGFKRMRRLHAWAAPLAAIAICAFGTSMFVQTVGLDRYVRSFSTSSTMADYYVTPDLQAQRTAVAGNTENPKNLVLIFLESTEDQMGNEELFELNMLEPVQEATRGWQTIEDYQQYDGGGWTMAGLIGTSCGVPLRGAGISDADVGNGIGTEAESYLPGAVCLGDVLASNGYRNVFLGGADAQFAAKANFFHTHGYDEVKDLNTWEDQGETDISGWGLSDHRLMELAAEEVDALHASGQPFNLTMLTVDAHEPTHIYEYCPVTTEDPLESVIHCSMDYVGGFIRHMEEQGYLDDTVVVVTGDHQKLLSEGFISLQALRDVEDRPVFNRIWSPDGQRIERSGADQLSMYPTILDLVGLGRPDHRAGIGVSALVDSQPGSILDLDPAEYTELVESRSPDLYRRLWAGSGAVSTEAARGISEHG</sequence>
<keyword evidence="4 7" id="KW-0812">Transmembrane</keyword>
<keyword evidence="3" id="KW-1003">Cell membrane</keyword>
<dbReference type="InterPro" id="IPR000917">
    <property type="entry name" value="Sulfatase_N"/>
</dbReference>
<feature type="transmembrane region" description="Helical" evidence="7">
    <location>
        <begin position="58"/>
        <end position="80"/>
    </location>
</feature>
<dbReference type="SUPFAM" id="SSF53649">
    <property type="entry name" value="Alkaline phosphatase-like"/>
    <property type="match status" value="1"/>
</dbReference>
<evidence type="ECO:0000259" key="8">
    <source>
        <dbReference type="Pfam" id="PF00884"/>
    </source>
</evidence>
<dbReference type="EMBL" id="JAGDYL010000015">
    <property type="protein sequence ID" value="MBO1805564.1"/>
    <property type="molecule type" value="Genomic_DNA"/>
</dbReference>
<gene>
    <name evidence="9" type="ORF">J4H91_09565</name>
</gene>
<dbReference type="Pfam" id="PF00884">
    <property type="entry name" value="Sulfatase"/>
    <property type="match status" value="1"/>
</dbReference>
<dbReference type="InterPro" id="IPR017850">
    <property type="entry name" value="Alkaline_phosphatase_core_sf"/>
</dbReference>
<keyword evidence="5 7" id="KW-1133">Transmembrane helix</keyword>
<protein>
    <submittedName>
        <fullName evidence="9">LTA synthase family protein</fullName>
    </submittedName>
</protein>
<dbReference type="PANTHER" id="PTHR47371:SF3">
    <property type="entry name" value="PHOSPHOGLYCEROL TRANSFERASE I"/>
    <property type="match status" value="1"/>
</dbReference>
<dbReference type="AlphaFoldDB" id="A0A939LVJ6"/>
<evidence type="ECO:0000313" key="10">
    <source>
        <dbReference type="Proteomes" id="UP000664398"/>
    </source>
</evidence>
<reference evidence="9" key="1">
    <citation type="submission" date="2021-03" db="EMBL/GenBank/DDBJ databases">
        <title>Leucobacter chromiisoli sp. nov., isolated from chromium-containing soil of chemical plant.</title>
        <authorList>
            <person name="Xu Z."/>
        </authorList>
    </citation>
    <scope>NUCLEOTIDE SEQUENCE</scope>
    <source>
        <strain evidence="9">A2</strain>
    </source>
</reference>
<feature type="domain" description="Sulfatase N-terminal" evidence="8">
    <location>
        <begin position="254"/>
        <end position="456"/>
    </location>
</feature>